<feature type="modified residue" description="N6-(pyridoxal phosphate)lysine" evidence="4 5">
    <location>
        <position position="36"/>
    </location>
</feature>
<dbReference type="PANTHER" id="PTHR30511">
    <property type="entry name" value="ALANINE RACEMASE"/>
    <property type="match status" value="1"/>
</dbReference>
<gene>
    <name evidence="8" type="ORF">F5897_000513</name>
</gene>
<dbReference type="GO" id="GO:0030170">
    <property type="term" value="F:pyridoxal phosphate binding"/>
    <property type="evidence" value="ECO:0007669"/>
    <property type="project" value="UniProtKB-UniRule"/>
</dbReference>
<comment type="caution">
    <text evidence="8">The sequence shown here is derived from an EMBL/GenBank/DDBJ whole genome shotgun (WGS) entry which is preliminary data.</text>
</comment>
<dbReference type="PRINTS" id="PR00992">
    <property type="entry name" value="ALARACEMASE"/>
</dbReference>
<dbReference type="InterPro" id="IPR001608">
    <property type="entry name" value="Ala_racemase_N"/>
</dbReference>
<dbReference type="Proteomes" id="UP000571183">
    <property type="component" value="Unassembled WGS sequence"/>
</dbReference>
<evidence type="ECO:0000256" key="1">
    <source>
        <dbReference type="ARBA" id="ARBA00001933"/>
    </source>
</evidence>
<feature type="active site" description="Proton acceptor; specific for L-alanine" evidence="4">
    <location>
        <position position="268"/>
    </location>
</feature>
<dbReference type="SUPFAM" id="SSF50621">
    <property type="entry name" value="Alanine racemase C-terminal domain-like"/>
    <property type="match status" value="1"/>
</dbReference>
<dbReference type="Gene3D" id="2.40.37.10">
    <property type="entry name" value="Lyase, Ornithine Decarboxylase, Chain A, domain 1"/>
    <property type="match status" value="1"/>
</dbReference>
<dbReference type="CDD" id="cd00430">
    <property type="entry name" value="PLPDE_III_AR"/>
    <property type="match status" value="1"/>
</dbReference>
<dbReference type="Gene3D" id="3.20.20.10">
    <property type="entry name" value="Alanine racemase"/>
    <property type="match status" value="1"/>
</dbReference>
<proteinExistence type="inferred from homology"/>
<comment type="pathway">
    <text evidence="4">Amino-acid biosynthesis; D-alanine biosynthesis; D-alanine from L-alanine: step 1/1.</text>
</comment>
<dbReference type="NCBIfam" id="TIGR00492">
    <property type="entry name" value="alr"/>
    <property type="match status" value="1"/>
</dbReference>
<feature type="binding site" evidence="4 6">
    <location>
        <position position="137"/>
    </location>
    <ligand>
        <name>substrate</name>
    </ligand>
</feature>
<feature type="active site" description="Proton acceptor; specific for D-alanine" evidence="4">
    <location>
        <position position="36"/>
    </location>
</feature>
<evidence type="ECO:0000313" key="8">
    <source>
        <dbReference type="EMBL" id="MBB4071221.1"/>
    </source>
</evidence>
<evidence type="ECO:0000313" key="9">
    <source>
        <dbReference type="Proteomes" id="UP000571183"/>
    </source>
</evidence>
<comment type="catalytic activity">
    <reaction evidence="4">
        <text>L-alanine = D-alanine</text>
        <dbReference type="Rhea" id="RHEA:20249"/>
        <dbReference type="ChEBI" id="CHEBI:57416"/>
        <dbReference type="ChEBI" id="CHEBI:57972"/>
        <dbReference type="EC" id="5.1.1.1"/>
    </reaction>
</comment>
<keyword evidence="9" id="KW-1185">Reference proteome</keyword>
<dbReference type="SUPFAM" id="SSF51419">
    <property type="entry name" value="PLP-binding barrel"/>
    <property type="match status" value="1"/>
</dbReference>
<evidence type="ECO:0000256" key="3">
    <source>
        <dbReference type="ARBA" id="ARBA00023235"/>
    </source>
</evidence>
<evidence type="ECO:0000256" key="4">
    <source>
        <dbReference type="HAMAP-Rule" id="MF_01201"/>
    </source>
</evidence>
<dbReference type="InterPro" id="IPR029066">
    <property type="entry name" value="PLP-binding_barrel"/>
</dbReference>
<comment type="similarity">
    <text evidence="4">Belongs to the alanine racemase family.</text>
</comment>
<reference evidence="8" key="1">
    <citation type="submission" date="2020-08" db="EMBL/GenBank/DDBJ databases">
        <title>Sequencing the genomes of 1000 actinobacteria strains.</title>
        <authorList>
            <person name="Klenk H.-P."/>
        </authorList>
    </citation>
    <scope>NUCLEOTIDE SEQUENCE [LARGE SCALE GENOMIC DNA]</scope>
    <source>
        <strain evidence="8">DSM 27064</strain>
    </source>
</reference>
<dbReference type="Pfam" id="PF00842">
    <property type="entry name" value="Ala_racemase_C"/>
    <property type="match status" value="1"/>
</dbReference>
<evidence type="ECO:0000256" key="5">
    <source>
        <dbReference type="PIRSR" id="PIRSR600821-50"/>
    </source>
</evidence>
<evidence type="ECO:0000256" key="2">
    <source>
        <dbReference type="ARBA" id="ARBA00022898"/>
    </source>
</evidence>
<organism evidence="8 9">
    <name type="scientific">Canibacter oris</name>
    <dbReference type="NCBI Taxonomy" id="1365628"/>
    <lineage>
        <taxon>Bacteria</taxon>
        <taxon>Bacillati</taxon>
        <taxon>Actinomycetota</taxon>
        <taxon>Actinomycetes</taxon>
        <taxon>Micrococcales</taxon>
        <taxon>Microbacteriaceae</taxon>
        <taxon>Canibacter</taxon>
    </lineage>
</organism>
<dbReference type="InterPro" id="IPR000821">
    <property type="entry name" value="Ala_racemase"/>
</dbReference>
<dbReference type="SMART" id="SM01005">
    <property type="entry name" value="Ala_racemase_C"/>
    <property type="match status" value="1"/>
</dbReference>
<comment type="function">
    <text evidence="4">Catalyzes the interconversion of L-alanine and D-alanine. May also act on other amino acids.</text>
</comment>
<dbReference type="InterPro" id="IPR020622">
    <property type="entry name" value="Ala_racemase_pyridoxalP-BS"/>
</dbReference>
<dbReference type="GO" id="GO:0005829">
    <property type="term" value="C:cytosol"/>
    <property type="evidence" value="ECO:0007669"/>
    <property type="project" value="TreeGrafter"/>
</dbReference>
<dbReference type="GO" id="GO:0008784">
    <property type="term" value="F:alanine racemase activity"/>
    <property type="evidence" value="ECO:0007669"/>
    <property type="project" value="UniProtKB-UniRule"/>
</dbReference>
<keyword evidence="2 4" id="KW-0663">Pyridoxal phosphate</keyword>
<dbReference type="EMBL" id="JACIFD010000004">
    <property type="protein sequence ID" value="MBB4071221.1"/>
    <property type="molecule type" value="Genomic_DNA"/>
</dbReference>
<dbReference type="EC" id="5.1.1.1" evidence="4"/>
<dbReference type="Pfam" id="PF01168">
    <property type="entry name" value="Ala_racemase_N"/>
    <property type="match status" value="1"/>
</dbReference>
<evidence type="ECO:0000259" key="7">
    <source>
        <dbReference type="SMART" id="SM01005"/>
    </source>
</evidence>
<dbReference type="GO" id="GO:0030632">
    <property type="term" value="P:D-alanine biosynthetic process"/>
    <property type="evidence" value="ECO:0007669"/>
    <property type="project" value="UniProtKB-UniRule"/>
</dbReference>
<dbReference type="PANTHER" id="PTHR30511:SF0">
    <property type="entry name" value="ALANINE RACEMASE, CATABOLIC-RELATED"/>
    <property type="match status" value="1"/>
</dbReference>
<protein>
    <recommendedName>
        <fullName evidence="4">Alanine racemase</fullName>
        <ecNumber evidence="4">5.1.1.1</ecNumber>
    </recommendedName>
</protein>
<dbReference type="UniPathway" id="UPA00042">
    <property type="reaction ID" value="UER00497"/>
</dbReference>
<dbReference type="HAMAP" id="MF_01201">
    <property type="entry name" value="Ala_racemase"/>
    <property type="match status" value="1"/>
</dbReference>
<dbReference type="RefSeq" id="WP_233574330.1">
    <property type="nucleotide sequence ID" value="NZ_JACIFD010000004.1"/>
</dbReference>
<dbReference type="GO" id="GO:0009252">
    <property type="term" value="P:peptidoglycan biosynthetic process"/>
    <property type="evidence" value="ECO:0007669"/>
    <property type="project" value="TreeGrafter"/>
</dbReference>
<dbReference type="AlphaFoldDB" id="A0A840DCM6"/>
<dbReference type="InterPro" id="IPR011079">
    <property type="entry name" value="Ala_racemase_C"/>
</dbReference>
<dbReference type="InterPro" id="IPR009006">
    <property type="entry name" value="Ala_racemase/Decarboxylase_C"/>
</dbReference>
<feature type="binding site" evidence="4 6">
    <location>
        <position position="317"/>
    </location>
    <ligand>
        <name>substrate</name>
    </ligand>
</feature>
<accession>A0A840DCM6</accession>
<keyword evidence="3 4" id="KW-0413">Isomerase</keyword>
<evidence type="ECO:0000256" key="6">
    <source>
        <dbReference type="PIRSR" id="PIRSR600821-52"/>
    </source>
</evidence>
<comment type="cofactor">
    <cofactor evidence="1 4 5">
        <name>pyridoxal 5'-phosphate</name>
        <dbReference type="ChEBI" id="CHEBI:597326"/>
    </cofactor>
</comment>
<name>A0A840DCM6_9MICO</name>
<dbReference type="PROSITE" id="PS00395">
    <property type="entry name" value="ALANINE_RACEMASE"/>
    <property type="match status" value="1"/>
</dbReference>
<feature type="domain" description="Alanine racemase C-terminal" evidence="7">
    <location>
        <begin position="247"/>
        <end position="378"/>
    </location>
</feature>
<sequence length="378" mass="39603">MRTGAIRTAEISQRAIAANVRRVAEVSGSQVIAVLKANGYGHGAAIVAEAALAGGAAALGVADLEEALALRDSGFGVERCRILCWLHGVNADFGAAVAHDIEIGVSHLEQLSAVAAAATQQGKCASVQLKLDTGLSRNGADGREWEALFQAARDYEVAGAVRVTGLFSHLANAGAQEDLEQAIAFESAIALAHKIGLQPEMLHLAASAAALGGVERLQYNTVRVGMAIYGLSPYPDKTAAELELQPAMKLTAEIIALRSARAGTGVSYGYNYRCPADTVLALLPVGYADGMPRALNNVGATVSVNGEKREIVGRIGMDQCIIDLGQELGSRVKLGDRIVLFGDPQQGETPVEEWAEQLETINYEVVAGIGPRVKRVAV</sequence>